<comment type="caution">
    <text evidence="1">The sequence shown here is derived from an EMBL/GenBank/DDBJ whole genome shotgun (WGS) entry which is preliminary data.</text>
</comment>
<protein>
    <submittedName>
        <fullName evidence="1">Uncharacterized protein</fullName>
    </submittedName>
</protein>
<feature type="non-terminal residue" evidence="1">
    <location>
        <position position="1"/>
    </location>
</feature>
<dbReference type="EMBL" id="DVOE01000035">
    <property type="protein sequence ID" value="HIU98705.1"/>
    <property type="molecule type" value="Genomic_DNA"/>
</dbReference>
<dbReference type="AlphaFoldDB" id="A0A9D1SWJ2"/>
<evidence type="ECO:0000313" key="2">
    <source>
        <dbReference type="Proteomes" id="UP000886857"/>
    </source>
</evidence>
<reference evidence="1" key="1">
    <citation type="submission" date="2020-10" db="EMBL/GenBank/DDBJ databases">
        <authorList>
            <person name="Gilroy R."/>
        </authorList>
    </citation>
    <scope>NUCLEOTIDE SEQUENCE</scope>
    <source>
        <strain evidence="1">10406</strain>
    </source>
</reference>
<accession>A0A9D1SWJ2</accession>
<evidence type="ECO:0000313" key="1">
    <source>
        <dbReference type="EMBL" id="HIU98705.1"/>
    </source>
</evidence>
<organism evidence="1 2">
    <name type="scientific">Candidatus Limadaptatus stercoripullorum</name>
    <dbReference type="NCBI Taxonomy" id="2840846"/>
    <lineage>
        <taxon>Bacteria</taxon>
        <taxon>Bacillati</taxon>
        <taxon>Bacillota</taxon>
        <taxon>Clostridia</taxon>
        <taxon>Eubacteriales</taxon>
        <taxon>Candidatus Limadaptatus</taxon>
    </lineage>
</organism>
<gene>
    <name evidence="1" type="ORF">IAC73_02540</name>
</gene>
<dbReference type="Proteomes" id="UP000886857">
    <property type="component" value="Unassembled WGS sequence"/>
</dbReference>
<reference evidence="1" key="2">
    <citation type="journal article" date="2021" name="PeerJ">
        <title>Extensive microbial diversity within the chicken gut microbiome revealed by metagenomics and culture.</title>
        <authorList>
            <person name="Gilroy R."/>
            <person name="Ravi A."/>
            <person name="Getino M."/>
            <person name="Pursley I."/>
            <person name="Horton D.L."/>
            <person name="Alikhan N.F."/>
            <person name="Baker D."/>
            <person name="Gharbi K."/>
            <person name="Hall N."/>
            <person name="Watson M."/>
            <person name="Adriaenssens E.M."/>
            <person name="Foster-Nyarko E."/>
            <person name="Jarju S."/>
            <person name="Secka A."/>
            <person name="Antonio M."/>
            <person name="Oren A."/>
            <person name="Chaudhuri R.R."/>
            <person name="La Ragione R."/>
            <person name="Hildebrand F."/>
            <person name="Pallen M.J."/>
        </authorList>
    </citation>
    <scope>NUCLEOTIDE SEQUENCE</scope>
    <source>
        <strain evidence="1">10406</strain>
    </source>
</reference>
<sequence length="148" mass="16787">NVFFVAKLSENFLKNQQNRIFEILKNGNFEIDYKLETSIKNNLSTEVYAEFSNYLLKQNYAFGEESVSFGEGAEILYISEYISDGSAYGGKYIQFPVIDGDKIYTARLENAMPPSMGDWAIGQIMGYSKNVFKITAVKDFKEFGVDEG</sequence>
<proteinExistence type="predicted"/>
<name>A0A9D1SWJ2_9FIRM</name>